<evidence type="ECO:0000256" key="1">
    <source>
        <dbReference type="ARBA" id="ARBA00023002"/>
    </source>
</evidence>
<name>A0A844HUC0_9RHOB</name>
<dbReference type="AlphaFoldDB" id="A0A844HUC0"/>
<dbReference type="PANTHER" id="PTHR43333:SF1">
    <property type="entry name" value="D-ISOMER SPECIFIC 2-HYDROXYACID DEHYDROGENASE NAD-BINDING DOMAIN-CONTAINING PROTEIN"/>
    <property type="match status" value="1"/>
</dbReference>
<dbReference type="GO" id="GO:0051287">
    <property type="term" value="F:NAD binding"/>
    <property type="evidence" value="ECO:0007669"/>
    <property type="project" value="InterPro"/>
</dbReference>
<dbReference type="PANTHER" id="PTHR43333">
    <property type="entry name" value="2-HACID_DH_C DOMAIN-CONTAINING PROTEIN"/>
    <property type="match status" value="1"/>
</dbReference>
<feature type="domain" description="D-isomer specific 2-hydroxyacid dehydrogenase NAD-binding" evidence="3">
    <location>
        <begin position="108"/>
        <end position="279"/>
    </location>
</feature>
<keyword evidence="4" id="KW-0670">Pyruvate</keyword>
<dbReference type="InterPro" id="IPR006140">
    <property type="entry name" value="D-isomer_DH_NAD-bd"/>
</dbReference>
<dbReference type="OrthoDB" id="9787219at2"/>
<sequence>MSDTEQAMLIIATGENPEDWRSALRAAAPDLPIYVLGENFDPATIRWALVWKPPHGYLAKLPNLNAIFSMAAGVDHIFADPDLPLGIPVVKLVHEVTRQQHRDYVLHAVIHHHRDMMLFDIRQKERRWAFVRPAMNFQRSVGLMGAGPLGLFVAEALVGLGFPVRVWSRSPKEIAGAESFHGAEQLSEFAAGSDILVAMLPRTPATTGMLNADLFATLPQGAAVVNIGRGDHMDEDALLAALNRGHLSGATLDVMRQEPPPADHPFWAHPNIRLTPHIASEPNPWATAQSVLSNISRMRSGLAPEPLGNRSAGY</sequence>
<dbReference type="InterPro" id="IPR036291">
    <property type="entry name" value="NAD(P)-bd_dom_sf"/>
</dbReference>
<evidence type="ECO:0000313" key="5">
    <source>
        <dbReference type="Proteomes" id="UP000449846"/>
    </source>
</evidence>
<dbReference type="Proteomes" id="UP000449846">
    <property type="component" value="Unassembled WGS sequence"/>
</dbReference>
<protein>
    <submittedName>
        <fullName evidence="4">Glyoxylate/hydroxypyruvate reductase A</fullName>
    </submittedName>
</protein>
<keyword evidence="1" id="KW-0560">Oxidoreductase</keyword>
<dbReference type="CDD" id="cd12164">
    <property type="entry name" value="GDH_like_2"/>
    <property type="match status" value="1"/>
</dbReference>
<reference evidence="4 5" key="1">
    <citation type="submission" date="2019-11" db="EMBL/GenBank/DDBJ databases">
        <authorList>
            <person name="Dong K."/>
        </authorList>
    </citation>
    <scope>NUCLEOTIDE SEQUENCE [LARGE SCALE GENOMIC DNA]</scope>
    <source>
        <strain evidence="4 5">NBRC 112902</strain>
    </source>
</reference>
<dbReference type="RefSeq" id="WP_155042002.1">
    <property type="nucleotide sequence ID" value="NZ_WMIG01000024.1"/>
</dbReference>
<accession>A0A844HUC0</accession>
<gene>
    <name evidence="4" type="ORF">GL300_22915</name>
</gene>
<dbReference type="Gene3D" id="3.40.50.720">
    <property type="entry name" value="NAD(P)-binding Rossmann-like Domain"/>
    <property type="match status" value="2"/>
</dbReference>
<evidence type="ECO:0000259" key="3">
    <source>
        <dbReference type="Pfam" id="PF02826"/>
    </source>
</evidence>
<dbReference type="Pfam" id="PF02826">
    <property type="entry name" value="2-Hacid_dh_C"/>
    <property type="match status" value="1"/>
</dbReference>
<evidence type="ECO:0000313" key="4">
    <source>
        <dbReference type="EMBL" id="MTH62054.1"/>
    </source>
</evidence>
<dbReference type="EMBL" id="WMIG01000024">
    <property type="protein sequence ID" value="MTH62054.1"/>
    <property type="molecule type" value="Genomic_DNA"/>
</dbReference>
<keyword evidence="2" id="KW-0520">NAD</keyword>
<dbReference type="SUPFAM" id="SSF51735">
    <property type="entry name" value="NAD(P)-binding Rossmann-fold domains"/>
    <property type="match status" value="1"/>
</dbReference>
<evidence type="ECO:0000256" key="2">
    <source>
        <dbReference type="ARBA" id="ARBA00023027"/>
    </source>
</evidence>
<comment type="caution">
    <text evidence="4">The sequence shown here is derived from an EMBL/GenBank/DDBJ whole genome shotgun (WGS) entry which is preliminary data.</text>
</comment>
<organism evidence="4 5">
    <name type="scientific">Paracoccus litorisediminis</name>
    <dbReference type="NCBI Taxonomy" id="2006130"/>
    <lineage>
        <taxon>Bacteria</taxon>
        <taxon>Pseudomonadati</taxon>
        <taxon>Pseudomonadota</taxon>
        <taxon>Alphaproteobacteria</taxon>
        <taxon>Rhodobacterales</taxon>
        <taxon>Paracoccaceae</taxon>
        <taxon>Paracoccus</taxon>
    </lineage>
</organism>
<proteinExistence type="predicted"/>
<dbReference type="GO" id="GO:0016491">
    <property type="term" value="F:oxidoreductase activity"/>
    <property type="evidence" value="ECO:0007669"/>
    <property type="project" value="UniProtKB-KW"/>
</dbReference>
<keyword evidence="5" id="KW-1185">Reference proteome</keyword>